<organism evidence="2 3">
    <name type="scientific">Paenibacillus montaniterrae</name>
    <dbReference type="NCBI Taxonomy" id="429341"/>
    <lineage>
        <taxon>Bacteria</taxon>
        <taxon>Bacillati</taxon>
        <taxon>Bacillota</taxon>
        <taxon>Bacilli</taxon>
        <taxon>Bacillales</taxon>
        <taxon>Paenibacillaceae</taxon>
        <taxon>Paenibacillus</taxon>
    </lineage>
</organism>
<comment type="caution">
    <text evidence="2">The sequence shown here is derived from an EMBL/GenBank/DDBJ whole genome shotgun (WGS) entry which is preliminary data.</text>
</comment>
<accession>A0A919YP22</accession>
<evidence type="ECO:0000313" key="2">
    <source>
        <dbReference type="EMBL" id="GIP17040.1"/>
    </source>
</evidence>
<sequence length="120" mass="13556">MVNQSLQLSEEDLLSVVLSDLKRCVREYATAATESTCPKTRQMFTNLLNSTLTMQGQLFTVMSQNNMYEQASVAPKKEIDKQIQSYTSTQQQTQSWLQQQGMQTSMQSNQASQQAQPTAH</sequence>
<feature type="region of interest" description="Disordered" evidence="1">
    <location>
        <begin position="94"/>
        <end position="120"/>
    </location>
</feature>
<dbReference type="AlphaFoldDB" id="A0A919YP22"/>
<gene>
    <name evidence="2" type="ORF">J40TS1_26820</name>
</gene>
<dbReference type="InterPro" id="IPR012347">
    <property type="entry name" value="Ferritin-like"/>
</dbReference>
<reference evidence="2" key="1">
    <citation type="submission" date="2021-03" db="EMBL/GenBank/DDBJ databases">
        <title>Antimicrobial resistance genes in bacteria isolated from Japanese honey, and their potential for conferring macrolide and lincosamide resistance in the American foulbrood pathogen Paenibacillus larvae.</title>
        <authorList>
            <person name="Okamoto M."/>
            <person name="Kumagai M."/>
            <person name="Kanamori H."/>
            <person name="Takamatsu D."/>
        </authorList>
    </citation>
    <scope>NUCLEOTIDE SEQUENCE</scope>
    <source>
        <strain evidence="2">J40TS1</strain>
    </source>
</reference>
<dbReference type="InterPro" id="IPR012851">
    <property type="entry name" value="Spore_coat_CotF-like"/>
</dbReference>
<protein>
    <recommendedName>
        <fullName evidence="4">Spore coat protein</fullName>
    </recommendedName>
</protein>
<dbReference type="Gene3D" id="1.20.1260.10">
    <property type="match status" value="1"/>
</dbReference>
<proteinExistence type="predicted"/>
<dbReference type="Proteomes" id="UP000683139">
    <property type="component" value="Unassembled WGS sequence"/>
</dbReference>
<name>A0A919YP22_9BACL</name>
<dbReference type="EMBL" id="BOSE01000004">
    <property type="protein sequence ID" value="GIP17040.1"/>
    <property type="molecule type" value="Genomic_DNA"/>
</dbReference>
<evidence type="ECO:0008006" key="4">
    <source>
        <dbReference type="Google" id="ProtNLM"/>
    </source>
</evidence>
<dbReference type="RefSeq" id="WP_213515877.1">
    <property type="nucleotide sequence ID" value="NZ_BOSE01000004.1"/>
</dbReference>
<evidence type="ECO:0000313" key="3">
    <source>
        <dbReference type="Proteomes" id="UP000683139"/>
    </source>
</evidence>
<dbReference type="Pfam" id="PF07875">
    <property type="entry name" value="Coat_F"/>
    <property type="match status" value="1"/>
</dbReference>
<evidence type="ECO:0000256" key="1">
    <source>
        <dbReference type="SAM" id="MobiDB-lite"/>
    </source>
</evidence>
<keyword evidence="3" id="KW-1185">Reference proteome</keyword>